<name>A0A1V6TZW4_9EURO</name>
<evidence type="ECO:0000256" key="1">
    <source>
        <dbReference type="SAM" id="MobiDB-lite"/>
    </source>
</evidence>
<dbReference type="Proteomes" id="UP000191285">
    <property type="component" value="Unassembled WGS sequence"/>
</dbReference>
<organism evidence="2 3">
    <name type="scientific">Penicillium steckii</name>
    <dbReference type="NCBI Taxonomy" id="303698"/>
    <lineage>
        <taxon>Eukaryota</taxon>
        <taxon>Fungi</taxon>
        <taxon>Dikarya</taxon>
        <taxon>Ascomycota</taxon>
        <taxon>Pezizomycotina</taxon>
        <taxon>Eurotiomycetes</taxon>
        <taxon>Eurotiomycetidae</taxon>
        <taxon>Eurotiales</taxon>
        <taxon>Aspergillaceae</taxon>
        <taxon>Penicillium</taxon>
    </lineage>
</organism>
<dbReference type="EMBL" id="MLKD01000001">
    <property type="protein sequence ID" value="OQE31877.1"/>
    <property type="molecule type" value="Genomic_DNA"/>
</dbReference>
<sequence length="259" mass="29211">MSSTVRYTTTGSTGLVVPADPTDPAGPIVLSHPQLTREEIDDLWDLELDPELTPVNQGTRLPEEMVQLLPMSEILTGEANWHVWRRKVKDALTGLSMEALIDDEEIIPRPLPSDPNAKRWRLGSLAVSVWLISNIDEGMRTLLRTENPEIMLADQTWKFLKLIGREYGNDTNFRLTMELYSTLDKDYTDAVSFTTAFLSAYNDMREATGSHAHRAMCSYAQGIEKFDKNGAAKVSEYLATHDPALKPEDYTDQIFVDMD</sequence>
<dbReference type="AlphaFoldDB" id="A0A1V6TZW4"/>
<feature type="compositionally biased region" description="Polar residues" evidence="1">
    <location>
        <begin position="1"/>
        <end position="13"/>
    </location>
</feature>
<accession>A0A1V6TZW4</accession>
<dbReference type="OrthoDB" id="4368839at2759"/>
<comment type="caution">
    <text evidence="2">The sequence shown here is derived from an EMBL/GenBank/DDBJ whole genome shotgun (WGS) entry which is preliminary data.</text>
</comment>
<protein>
    <submittedName>
        <fullName evidence="2">Uncharacterized protein</fullName>
    </submittedName>
</protein>
<evidence type="ECO:0000313" key="2">
    <source>
        <dbReference type="EMBL" id="OQE31877.1"/>
    </source>
</evidence>
<proteinExistence type="predicted"/>
<gene>
    <name evidence="2" type="ORF">PENSTE_c001G00695</name>
</gene>
<reference evidence="3" key="1">
    <citation type="journal article" date="2017" name="Nat. Microbiol.">
        <title>Global analysis of biosynthetic gene clusters reveals vast potential of secondary metabolite production in Penicillium species.</title>
        <authorList>
            <person name="Nielsen J.C."/>
            <person name="Grijseels S."/>
            <person name="Prigent S."/>
            <person name="Ji B."/>
            <person name="Dainat J."/>
            <person name="Nielsen K.F."/>
            <person name="Frisvad J.C."/>
            <person name="Workman M."/>
            <person name="Nielsen J."/>
        </authorList>
    </citation>
    <scope>NUCLEOTIDE SEQUENCE [LARGE SCALE GENOMIC DNA]</scope>
    <source>
        <strain evidence="3">IBT 24891</strain>
    </source>
</reference>
<feature type="region of interest" description="Disordered" evidence="1">
    <location>
        <begin position="1"/>
        <end position="26"/>
    </location>
</feature>
<evidence type="ECO:0000313" key="3">
    <source>
        <dbReference type="Proteomes" id="UP000191285"/>
    </source>
</evidence>
<keyword evidence="3" id="KW-1185">Reference proteome</keyword>